<proteinExistence type="predicted"/>
<evidence type="ECO:0000313" key="1">
    <source>
        <dbReference type="EMBL" id="KAJ2806909.1"/>
    </source>
</evidence>
<accession>A0ACC1LF49</accession>
<organism evidence="1 2">
    <name type="scientific">Coemansia helicoidea</name>
    <dbReference type="NCBI Taxonomy" id="1286919"/>
    <lineage>
        <taxon>Eukaryota</taxon>
        <taxon>Fungi</taxon>
        <taxon>Fungi incertae sedis</taxon>
        <taxon>Zoopagomycota</taxon>
        <taxon>Kickxellomycotina</taxon>
        <taxon>Kickxellomycetes</taxon>
        <taxon>Kickxellales</taxon>
        <taxon>Kickxellaceae</taxon>
        <taxon>Coemansia</taxon>
    </lineage>
</organism>
<dbReference type="EMBL" id="JANBUN010000101">
    <property type="protein sequence ID" value="KAJ2806909.1"/>
    <property type="molecule type" value="Genomic_DNA"/>
</dbReference>
<reference evidence="1" key="1">
    <citation type="submission" date="2022-07" db="EMBL/GenBank/DDBJ databases">
        <title>Phylogenomic reconstructions and comparative analyses of Kickxellomycotina fungi.</title>
        <authorList>
            <person name="Reynolds N.K."/>
            <person name="Stajich J.E."/>
            <person name="Barry K."/>
            <person name="Grigoriev I.V."/>
            <person name="Crous P."/>
            <person name="Smith M.E."/>
        </authorList>
    </citation>
    <scope>NUCLEOTIDE SEQUENCE</scope>
    <source>
        <strain evidence="1">BCRC 34780</strain>
    </source>
</reference>
<comment type="caution">
    <text evidence="1">The sequence shown here is derived from an EMBL/GenBank/DDBJ whole genome shotgun (WGS) entry which is preliminary data.</text>
</comment>
<gene>
    <name evidence="1" type="ORF">H4R21_000679</name>
</gene>
<evidence type="ECO:0000313" key="2">
    <source>
        <dbReference type="Proteomes" id="UP001140087"/>
    </source>
</evidence>
<protein>
    <submittedName>
        <fullName evidence="1">Uncharacterized protein</fullName>
    </submittedName>
</protein>
<name>A0ACC1LF49_9FUNG</name>
<dbReference type="Proteomes" id="UP001140087">
    <property type="component" value="Unassembled WGS sequence"/>
</dbReference>
<keyword evidence="2" id="KW-1185">Reference proteome</keyword>
<sequence length="301" mass="33356">MSKGADFDLGEDGPDLYEVLGAARGATEDELRRAYRKRALQAHPDKWAHLDADSAEAKAKTREFQQIGFAYTVLKDAKKRACYDRTGRVDDLLDVVEEGKDWDAYFRELWSGVVDATTIEKFAQTYKGSAEEKADILAAYSQHQGDIGLILTEVMLAEVDDEQRIVGVIGAAIKAKEIKRTKAFTRTKKDAGKRRRAAESEAAEAAELRKELGLDDQLRKAKGAKRKSAGDSDSDEHAAIQALVRQRTSARMNAVIANIEEKYAQKPSRKKGKKTKAPAAAFAEPSEEEFQALQAKMFGKK</sequence>